<dbReference type="RefSeq" id="WP_329509679.1">
    <property type="nucleotide sequence ID" value="NZ_BAAAYZ010000215.1"/>
</dbReference>
<accession>A0ABU7FQ64</accession>
<dbReference type="EMBL" id="JAYWVC010000102">
    <property type="protein sequence ID" value="MED7825264.1"/>
    <property type="molecule type" value="Genomic_DNA"/>
</dbReference>
<feature type="domain" description="AMP-binding enzyme C-terminal" evidence="5">
    <location>
        <begin position="52"/>
        <end position="130"/>
    </location>
</feature>
<reference evidence="6" key="1">
    <citation type="submission" date="2024-01" db="EMBL/GenBank/DDBJ databases">
        <title>First draft genome sequence data of TA4-1, the type strain of Gram-positive actinobacterium Streptomyces chiangmaiensis.</title>
        <authorList>
            <person name="Yasawong M."/>
            <person name="Nantapong N."/>
        </authorList>
    </citation>
    <scope>NUCLEOTIDE SEQUENCE</scope>
    <source>
        <strain evidence="6">TA4-1</strain>
    </source>
</reference>
<dbReference type="SUPFAM" id="SSF56801">
    <property type="entry name" value="Acetyl-CoA synthetase-like"/>
    <property type="match status" value="1"/>
</dbReference>
<comment type="similarity">
    <text evidence="1">Belongs to the ATP-dependent AMP-binding enzyme family.</text>
</comment>
<name>A0ABU7FQ64_9ACTN</name>
<evidence type="ECO:0000313" key="6">
    <source>
        <dbReference type="EMBL" id="MED7825264.1"/>
    </source>
</evidence>
<evidence type="ECO:0000256" key="4">
    <source>
        <dbReference type="ARBA" id="ARBA00022840"/>
    </source>
</evidence>
<dbReference type="InterPro" id="IPR025110">
    <property type="entry name" value="AMP-bd_C"/>
</dbReference>
<comment type="caution">
    <text evidence="6">The sequence shown here is derived from an EMBL/GenBank/DDBJ whole genome shotgun (WGS) entry which is preliminary data.</text>
</comment>
<organism evidence="6 7">
    <name type="scientific">Streptomyces chiangmaiensis</name>
    <dbReference type="NCBI Taxonomy" id="766497"/>
    <lineage>
        <taxon>Bacteria</taxon>
        <taxon>Bacillati</taxon>
        <taxon>Actinomycetota</taxon>
        <taxon>Actinomycetes</taxon>
        <taxon>Kitasatosporales</taxon>
        <taxon>Streptomycetaceae</taxon>
        <taxon>Streptomyces</taxon>
    </lineage>
</organism>
<evidence type="ECO:0000259" key="5">
    <source>
        <dbReference type="Pfam" id="PF13193"/>
    </source>
</evidence>
<dbReference type="PANTHER" id="PTHR43605">
    <property type="entry name" value="ACYL-COENZYME A SYNTHETASE"/>
    <property type="match status" value="1"/>
</dbReference>
<dbReference type="InterPro" id="IPR045851">
    <property type="entry name" value="AMP-bd_C_sf"/>
</dbReference>
<sequence>MFAGRLIPVEGTRRANSFTGDTYVRDADGYFWFQARNDDVIISSGYNIAGPEVEDALLRHPDTREASVVGIADVERGSIVKAFVVLRDGVPGDEAKVRELQDFVKRAIAPFKYSRAVQFVDSLPKTNTGKIQRYILRAENYPHDAKS</sequence>
<dbReference type="Gene3D" id="3.30.300.30">
    <property type="match status" value="1"/>
</dbReference>
<dbReference type="Proteomes" id="UP001333996">
    <property type="component" value="Unassembled WGS sequence"/>
</dbReference>
<keyword evidence="2" id="KW-0436">Ligase</keyword>
<proteinExistence type="inferred from homology"/>
<evidence type="ECO:0000256" key="2">
    <source>
        <dbReference type="ARBA" id="ARBA00022598"/>
    </source>
</evidence>
<dbReference type="PANTHER" id="PTHR43605:SF10">
    <property type="entry name" value="ACYL-COA SYNTHETASE MEDIUM CHAIN FAMILY MEMBER 3"/>
    <property type="match status" value="1"/>
</dbReference>
<keyword evidence="3" id="KW-0547">Nucleotide-binding</keyword>
<evidence type="ECO:0000256" key="3">
    <source>
        <dbReference type="ARBA" id="ARBA00022741"/>
    </source>
</evidence>
<evidence type="ECO:0000256" key="1">
    <source>
        <dbReference type="ARBA" id="ARBA00006432"/>
    </source>
</evidence>
<keyword evidence="7" id="KW-1185">Reference proteome</keyword>
<gene>
    <name evidence="6" type="ORF">VXC91_25570</name>
</gene>
<evidence type="ECO:0000313" key="7">
    <source>
        <dbReference type="Proteomes" id="UP001333996"/>
    </source>
</evidence>
<protein>
    <recommendedName>
        <fullName evidence="5">AMP-binding enzyme C-terminal domain-containing protein</fullName>
    </recommendedName>
</protein>
<dbReference type="Pfam" id="PF13193">
    <property type="entry name" value="AMP-binding_C"/>
    <property type="match status" value="1"/>
</dbReference>
<keyword evidence="4" id="KW-0067">ATP-binding</keyword>
<dbReference type="InterPro" id="IPR051087">
    <property type="entry name" value="Mitochondrial_ACSM"/>
</dbReference>